<sequence>MCIPTPRSVASEQGNKTTTSSDFTNYDDVCLRTAVTVPPRCLPTPDGTRIRQKCGLVLEHKLRLTRSRPQPRDKLRPRPSPASATCSPRIPHEATLSTVSRTSTNPGAGSITTSGRLLPRPSLALASILSTKGRSTSPKTEELMYYPGAFFAILSTAPTTSAWATSLSGRLGYITEPSAPTLALCRNRTSPPAKSQQQVHVPYHMPYRLQGLSLASSPYATNTGTLGSPP</sequence>
<feature type="region of interest" description="Disordered" evidence="1">
    <location>
        <begin position="1"/>
        <end position="23"/>
    </location>
</feature>
<dbReference type="AlphaFoldDB" id="A0A3L6FSX8"/>
<evidence type="ECO:0000313" key="2">
    <source>
        <dbReference type="EMBL" id="PWZ34657.1"/>
    </source>
</evidence>
<accession>A0A3L6FSX8</accession>
<evidence type="ECO:0000256" key="1">
    <source>
        <dbReference type="SAM" id="MobiDB-lite"/>
    </source>
</evidence>
<name>A0A3L6FSX8_MAIZE</name>
<comment type="caution">
    <text evidence="2">The sequence shown here is derived from an EMBL/GenBank/DDBJ whole genome shotgun (WGS) entry which is preliminary data.</text>
</comment>
<protein>
    <submittedName>
        <fullName evidence="2">Uncharacterized protein</fullName>
    </submittedName>
</protein>
<reference evidence="2 3" key="1">
    <citation type="journal article" date="2018" name="Nat. Genet.">
        <title>Extensive intraspecific gene order and gene structural variations between Mo17 and other maize genomes.</title>
        <authorList>
            <person name="Sun S."/>
            <person name="Zhou Y."/>
            <person name="Chen J."/>
            <person name="Shi J."/>
            <person name="Zhao H."/>
            <person name="Zhao H."/>
            <person name="Song W."/>
            <person name="Zhang M."/>
            <person name="Cui Y."/>
            <person name="Dong X."/>
            <person name="Liu H."/>
            <person name="Ma X."/>
            <person name="Jiao Y."/>
            <person name="Wang B."/>
            <person name="Wei X."/>
            <person name="Stein J.C."/>
            <person name="Glaubitz J.C."/>
            <person name="Lu F."/>
            <person name="Yu G."/>
            <person name="Liang C."/>
            <person name="Fengler K."/>
            <person name="Li B."/>
            <person name="Rafalski A."/>
            <person name="Schnable P.S."/>
            <person name="Ware D.H."/>
            <person name="Buckler E.S."/>
            <person name="Lai J."/>
        </authorList>
    </citation>
    <scope>NUCLEOTIDE SEQUENCE [LARGE SCALE GENOMIC DNA]</scope>
    <source>
        <strain evidence="3">cv. Missouri 17</strain>
        <tissue evidence="2">Seedling</tissue>
    </source>
</reference>
<gene>
    <name evidence="2" type="ORF">Zm00014a_033317</name>
</gene>
<feature type="compositionally biased region" description="Polar residues" evidence="1">
    <location>
        <begin position="8"/>
        <end position="23"/>
    </location>
</feature>
<dbReference type="Proteomes" id="UP000251960">
    <property type="component" value="Chromosome 3"/>
</dbReference>
<organism evidence="2 3">
    <name type="scientific">Zea mays</name>
    <name type="common">Maize</name>
    <dbReference type="NCBI Taxonomy" id="4577"/>
    <lineage>
        <taxon>Eukaryota</taxon>
        <taxon>Viridiplantae</taxon>
        <taxon>Streptophyta</taxon>
        <taxon>Embryophyta</taxon>
        <taxon>Tracheophyta</taxon>
        <taxon>Spermatophyta</taxon>
        <taxon>Magnoliopsida</taxon>
        <taxon>Liliopsida</taxon>
        <taxon>Poales</taxon>
        <taxon>Poaceae</taxon>
        <taxon>PACMAD clade</taxon>
        <taxon>Panicoideae</taxon>
        <taxon>Andropogonodae</taxon>
        <taxon>Andropogoneae</taxon>
        <taxon>Tripsacinae</taxon>
        <taxon>Zea</taxon>
    </lineage>
</organism>
<proteinExistence type="predicted"/>
<feature type="region of interest" description="Disordered" evidence="1">
    <location>
        <begin position="63"/>
        <end position="116"/>
    </location>
</feature>
<evidence type="ECO:0000313" key="3">
    <source>
        <dbReference type="Proteomes" id="UP000251960"/>
    </source>
</evidence>
<dbReference type="EMBL" id="NCVQ01000004">
    <property type="protein sequence ID" value="PWZ34657.1"/>
    <property type="molecule type" value="Genomic_DNA"/>
</dbReference>
<feature type="compositionally biased region" description="Polar residues" evidence="1">
    <location>
        <begin position="95"/>
        <end position="115"/>
    </location>
</feature>